<feature type="coiled-coil region" evidence="7">
    <location>
        <begin position="217"/>
        <end position="285"/>
    </location>
</feature>
<evidence type="ECO:0000256" key="5">
    <source>
        <dbReference type="ARBA" id="ARBA00033747"/>
    </source>
</evidence>
<proteinExistence type="inferred from homology"/>
<dbReference type="Pfam" id="PF13868">
    <property type="entry name" value="TPH"/>
    <property type="match status" value="1"/>
</dbReference>
<evidence type="ECO:0000313" key="9">
    <source>
        <dbReference type="Proteomes" id="UP000694845"/>
    </source>
</evidence>
<protein>
    <recommendedName>
        <fullName evidence="6">Cilia- and flagella-associated protein 53</fullName>
    </recommendedName>
</protein>
<dbReference type="AlphaFoldDB" id="A0A8B7ZUU8"/>
<dbReference type="GeneID" id="110988906"/>
<evidence type="ECO:0000313" key="10">
    <source>
        <dbReference type="RefSeq" id="XP_022108555.1"/>
    </source>
</evidence>
<dbReference type="CTD" id="220136"/>
<dbReference type="GO" id="GO:0005929">
    <property type="term" value="C:cilium"/>
    <property type="evidence" value="ECO:0007669"/>
    <property type="project" value="UniProtKB-SubCell"/>
</dbReference>
<gene>
    <name evidence="10" type="primary">LOC110988906</name>
</gene>
<evidence type="ECO:0000256" key="4">
    <source>
        <dbReference type="ARBA" id="ARBA00023273"/>
    </source>
</evidence>
<reference evidence="10" key="1">
    <citation type="submission" date="2025-08" db="UniProtKB">
        <authorList>
            <consortium name="RefSeq"/>
        </authorList>
    </citation>
    <scope>IDENTIFICATION</scope>
</reference>
<evidence type="ECO:0000256" key="7">
    <source>
        <dbReference type="SAM" id="Coils"/>
    </source>
</evidence>
<dbReference type="InterPro" id="IPR043597">
    <property type="entry name" value="TPH_dom"/>
</dbReference>
<sequence length="523" mass="62860">MLATQKPRRTREYTGPTPHSVAIRAKMPSKLPPDHLILERRRHDDAREEAEAVTKYNALFDLKNDWERITDRRIQLNTVQRKVRGLMLEQEFTLEDRRERLRQLLAAEDAMYLEEMEASQETMLERQAKMRERAKYLKEKREQERLQIVAEKLDQRWREECEELRSTMTRRHMDEVCLERGEQLRIKADMAEQSRTEEALYADLWRQDMLAKAAREEREAQERHARNRETLETLQKQKAALEAKKQDAKRLKEEEGRLLAEERELRKMEEQRAQQEKLAKQQQAREDIATNIRLKTRRHAKEMQEELALDMNILEKLLSDSRNEAMEIAQRKKELREEDQRYRAYLKQSALDEQERDREIDRLVDAEVQRQWQKRLDDWAKQREARKRLMDNVLAVRRQQVEEKLAENAKAQIELQKERELMQVAMAEHQRLEEEKLAAIRRDNLAYQDHLLGQMDFTRRQHEAEKDEEHLEYLRGLEAEAEYQAKLKEALARPVIDKMHPMRRAYMAQKSAGGRSQEDELPM</sequence>
<dbReference type="Proteomes" id="UP000694845">
    <property type="component" value="Unplaced"/>
</dbReference>
<accession>A0A8B7ZUU8</accession>
<name>A0A8B7ZUU8_ACAPL</name>
<organism evidence="9 10">
    <name type="scientific">Acanthaster planci</name>
    <name type="common">Crown-of-thorns starfish</name>
    <dbReference type="NCBI Taxonomy" id="133434"/>
    <lineage>
        <taxon>Eukaryota</taxon>
        <taxon>Metazoa</taxon>
        <taxon>Echinodermata</taxon>
        <taxon>Eleutherozoa</taxon>
        <taxon>Asterozoa</taxon>
        <taxon>Asteroidea</taxon>
        <taxon>Valvatacea</taxon>
        <taxon>Valvatida</taxon>
        <taxon>Acanthasteridae</taxon>
        <taxon>Acanthaster</taxon>
    </lineage>
</organism>
<comment type="subcellular location">
    <subcellularLocation>
        <location evidence="1">Cell projection</location>
        <location evidence="1">Cilium</location>
    </subcellularLocation>
</comment>
<evidence type="ECO:0000256" key="6">
    <source>
        <dbReference type="ARBA" id="ARBA00033773"/>
    </source>
</evidence>
<dbReference type="OMA" id="IQAQHND"/>
<comment type="similarity">
    <text evidence="5">Belongs to the CFAP53 family.</text>
</comment>
<evidence type="ECO:0000256" key="1">
    <source>
        <dbReference type="ARBA" id="ARBA00004138"/>
    </source>
</evidence>
<keyword evidence="3" id="KW-0969">Cilium</keyword>
<dbReference type="PANTHER" id="PTHR31183">
    <property type="entry name" value="TRICHOPLEIN KERATIN FILAMENT-BINDING PROTEIN FAMILY MEMBER"/>
    <property type="match status" value="1"/>
</dbReference>
<keyword evidence="2 7" id="KW-0175">Coiled coil</keyword>
<feature type="domain" description="Trichohyalin-plectin-homology" evidence="8">
    <location>
        <begin position="157"/>
        <end position="493"/>
    </location>
</feature>
<evidence type="ECO:0000256" key="3">
    <source>
        <dbReference type="ARBA" id="ARBA00023069"/>
    </source>
</evidence>
<keyword evidence="4" id="KW-0966">Cell projection</keyword>
<dbReference type="OrthoDB" id="75950at2759"/>
<dbReference type="PANTHER" id="PTHR31183:SF1">
    <property type="entry name" value="CILIA- AND FLAGELLA-ASSOCIATED PROTEIN 53"/>
    <property type="match status" value="1"/>
</dbReference>
<dbReference type="RefSeq" id="XP_022108555.1">
    <property type="nucleotide sequence ID" value="XM_022252863.1"/>
</dbReference>
<keyword evidence="9" id="KW-1185">Reference proteome</keyword>
<feature type="coiled-coil region" evidence="7">
    <location>
        <begin position="398"/>
        <end position="442"/>
    </location>
</feature>
<evidence type="ECO:0000256" key="2">
    <source>
        <dbReference type="ARBA" id="ARBA00023054"/>
    </source>
</evidence>
<dbReference type="KEGG" id="aplc:110988906"/>
<evidence type="ECO:0000259" key="8">
    <source>
        <dbReference type="Pfam" id="PF13868"/>
    </source>
</evidence>
<dbReference type="InterPro" id="IPR043596">
    <property type="entry name" value="CFAP53/TCHP"/>
</dbReference>